<dbReference type="InterPro" id="IPR012337">
    <property type="entry name" value="RNaseH-like_sf"/>
</dbReference>
<sequence>MTRGSTINRVTTGVPNSLSSMEDSTSPYFLHNSDHPGIVLVSHHLTGANYNTWSRAMVMALTAKNKISFIDGSIPCPESDDFLFGTWIRCNNMVISWILNSVHKDIADSLLYFDTAVGIWNDLRDRFRQSNGPRIFQIKKHLIALSQGSLDVSTYYTRLKILWDELKSFQPLPECACGTMKTWMEFQQQEYVMQFLMGLNESFVQTRSQILMMEPLPPIAKVFSLVAQDEQQRSINYGLYTPPDSVAANDSNSTVAISAARLNSKPKKDRPTCSHCGILGHTVDKCYKLYGYPPGYKFKSKNPHAKTQANQTSSRTTEASATADSPLASLSPAQCQQLIALLSSQLHDNTPATPELQQPGPSVSSFSGIFSLSSVSFPNSLDSSAWVLDIGDTHHVCCSLPSFVSSVPASNSSVTLPNGHLVSISRIGSVQLSPHITLTDDHSQAKMIGMGKRHGNLYVLDFSSLVSQSFDISATYNAPELVFSDFFRAQGILSFHSYNETPQQNSVVERKHQHILNVALALHFQSNLPLPYWSNCILTAVYLINRTPSPLLINKTPFELLFKKKPSYSHLKAFDCLCYASTLNHSRTKFSPRAIKVVFLGYPPGYKAYKLLNLSTNATFISRDVIFHESIFPFQNDDSQPCHFDFFSDLVLPLPISISSNDSTNPSFSPTSLSLDRPTRSRRAPSYLQDYHCSSTSFASQSTCHPLSQVLDYHKLSTPHTTLVNAISSNFEPTTYAEAAVIPEWQAAMSEELRALKENSTWSLTTLPPGKHTVGCKWVYRIKYRADGTIERYKARLVAKGYTQQEGVDYLDTFSPVAKLETVKVLLALAAVHGWSLTQLDVNNAFLHGDLHEEVYMSLPPGLTMRGSPYLSTLFANFTSFKQSASDNSLFVKINGNSFIALLVYVDDIVIASNDQENVDELKKFLNGCFKLKDLGNLKYFLGLEVGRSSKGISVSQRHYALQLLSDTGYLGCKTRKTPMDPNVKFSQDEGDLLDDPSIYRRMIAYHVLQYVKATVGQGLFYSSSSTIELKAFADSDWATCPDTRRSISGFCVFIGDSLVS</sequence>
<dbReference type="InterPro" id="IPR036397">
    <property type="entry name" value="RNaseH_sf"/>
</dbReference>
<dbReference type="SUPFAM" id="SSF56672">
    <property type="entry name" value="DNA/RNA polymerases"/>
    <property type="match status" value="1"/>
</dbReference>
<dbReference type="GO" id="GO:0015074">
    <property type="term" value="P:DNA integration"/>
    <property type="evidence" value="ECO:0007669"/>
    <property type="project" value="InterPro"/>
</dbReference>
<dbReference type="InterPro" id="IPR029472">
    <property type="entry name" value="Copia-like_N"/>
</dbReference>
<dbReference type="InterPro" id="IPR043502">
    <property type="entry name" value="DNA/RNA_pol_sf"/>
</dbReference>
<dbReference type="AlphaFoldDB" id="A0A438KJI9"/>
<dbReference type="InterPro" id="IPR013103">
    <property type="entry name" value="RVT_2"/>
</dbReference>
<evidence type="ECO:0000313" key="3">
    <source>
        <dbReference type="EMBL" id="RVX21347.1"/>
    </source>
</evidence>
<dbReference type="PROSITE" id="PS50994">
    <property type="entry name" value="INTEGRASE"/>
    <property type="match status" value="1"/>
</dbReference>
<proteinExistence type="predicted"/>
<accession>A0A438KJI9</accession>
<evidence type="ECO:0000259" key="2">
    <source>
        <dbReference type="PROSITE" id="PS50994"/>
    </source>
</evidence>
<organism evidence="3 4">
    <name type="scientific">Vitis vinifera</name>
    <name type="common">Grape</name>
    <dbReference type="NCBI Taxonomy" id="29760"/>
    <lineage>
        <taxon>Eukaryota</taxon>
        <taxon>Viridiplantae</taxon>
        <taxon>Streptophyta</taxon>
        <taxon>Embryophyta</taxon>
        <taxon>Tracheophyta</taxon>
        <taxon>Spermatophyta</taxon>
        <taxon>Magnoliopsida</taxon>
        <taxon>eudicotyledons</taxon>
        <taxon>Gunneridae</taxon>
        <taxon>Pentapetalae</taxon>
        <taxon>rosids</taxon>
        <taxon>Vitales</taxon>
        <taxon>Vitaceae</taxon>
        <taxon>Viteae</taxon>
        <taxon>Vitis</taxon>
    </lineage>
</organism>
<name>A0A438KJI9_VITVI</name>
<evidence type="ECO:0000256" key="1">
    <source>
        <dbReference type="SAM" id="MobiDB-lite"/>
    </source>
</evidence>
<dbReference type="InterPro" id="IPR001584">
    <property type="entry name" value="Integrase_cat-core"/>
</dbReference>
<dbReference type="PANTHER" id="PTHR37610:SF97">
    <property type="entry name" value="RETROTRANSPOSON GAG DOMAIN-CONTAINING PROTEIN"/>
    <property type="match status" value="1"/>
</dbReference>
<protein>
    <submittedName>
        <fullName evidence="3">Retrovirus-related Pol polyprotein from transposon TNT 1-94</fullName>
    </submittedName>
</protein>
<dbReference type="Pfam" id="PF07727">
    <property type="entry name" value="RVT_2"/>
    <property type="match status" value="2"/>
</dbReference>
<gene>
    <name evidence="3" type="primary">POLX_1322</name>
    <name evidence="3" type="ORF">CK203_001838</name>
</gene>
<feature type="region of interest" description="Disordered" evidence="1">
    <location>
        <begin position="300"/>
        <end position="326"/>
    </location>
</feature>
<dbReference type="Pfam" id="PF14244">
    <property type="entry name" value="Retrotran_gag_3"/>
    <property type="match status" value="1"/>
</dbReference>
<dbReference type="SUPFAM" id="SSF53098">
    <property type="entry name" value="Ribonuclease H-like"/>
    <property type="match status" value="1"/>
</dbReference>
<comment type="caution">
    <text evidence="3">The sequence shown here is derived from an EMBL/GenBank/DDBJ whole genome shotgun (WGS) entry which is preliminary data.</text>
</comment>
<feature type="domain" description="Integrase catalytic" evidence="2">
    <location>
        <begin position="471"/>
        <end position="565"/>
    </location>
</feature>
<dbReference type="Gene3D" id="3.30.420.10">
    <property type="entry name" value="Ribonuclease H-like superfamily/Ribonuclease H"/>
    <property type="match status" value="1"/>
</dbReference>
<dbReference type="InterPro" id="IPR057670">
    <property type="entry name" value="SH3_retrovirus"/>
</dbReference>
<dbReference type="GO" id="GO:0003676">
    <property type="term" value="F:nucleic acid binding"/>
    <property type="evidence" value="ECO:0007669"/>
    <property type="project" value="InterPro"/>
</dbReference>
<dbReference type="EMBL" id="QGNW01000005">
    <property type="protein sequence ID" value="RVX21347.1"/>
    <property type="molecule type" value="Genomic_DNA"/>
</dbReference>
<feature type="compositionally biased region" description="Low complexity" evidence="1">
    <location>
        <begin position="312"/>
        <end position="325"/>
    </location>
</feature>
<dbReference type="Proteomes" id="UP000288805">
    <property type="component" value="Unassembled WGS sequence"/>
</dbReference>
<dbReference type="Pfam" id="PF03732">
    <property type="entry name" value="Retrotrans_gag"/>
    <property type="match status" value="1"/>
</dbReference>
<dbReference type="Pfam" id="PF25597">
    <property type="entry name" value="SH3_retrovirus"/>
    <property type="match status" value="1"/>
</dbReference>
<dbReference type="PANTHER" id="PTHR37610">
    <property type="entry name" value="CCHC-TYPE DOMAIN-CONTAINING PROTEIN"/>
    <property type="match status" value="1"/>
</dbReference>
<evidence type="ECO:0000313" key="4">
    <source>
        <dbReference type="Proteomes" id="UP000288805"/>
    </source>
</evidence>
<dbReference type="InterPro" id="IPR005162">
    <property type="entry name" value="Retrotrans_gag_dom"/>
</dbReference>
<reference evidence="3 4" key="1">
    <citation type="journal article" date="2018" name="PLoS Genet.">
        <title>Population sequencing reveals clonal diversity and ancestral inbreeding in the grapevine cultivar Chardonnay.</title>
        <authorList>
            <person name="Roach M.J."/>
            <person name="Johnson D.L."/>
            <person name="Bohlmann J."/>
            <person name="van Vuuren H.J."/>
            <person name="Jones S.J."/>
            <person name="Pretorius I.S."/>
            <person name="Schmidt S.A."/>
            <person name="Borneman A.R."/>
        </authorList>
    </citation>
    <scope>NUCLEOTIDE SEQUENCE [LARGE SCALE GENOMIC DNA]</scope>
    <source>
        <strain evidence="4">cv. Chardonnay</strain>
        <tissue evidence="3">Leaf</tissue>
    </source>
</reference>